<dbReference type="Proteomes" id="UP000028549">
    <property type="component" value="Unassembled WGS sequence"/>
</dbReference>
<proteinExistence type="predicted"/>
<sequence>MQSSAYPDKMIERNNFILIVFLRGRVKFPTGGDKADAFQSVTRLHSVQAVDPVKFWSRQYSLDGRRNTVLTCGYYFSEKTEE</sequence>
<keyword evidence="2" id="KW-1185">Reference proteome</keyword>
<accession>A0A084H0K7</accession>
<name>A0A084H0K7_METID</name>
<gene>
    <name evidence="1" type="ORF">GS18_0209970</name>
</gene>
<organism evidence="1 2">
    <name type="scientific">Metabacillus indicus</name>
    <name type="common">Bacillus indicus</name>
    <dbReference type="NCBI Taxonomy" id="246786"/>
    <lineage>
        <taxon>Bacteria</taxon>
        <taxon>Bacillati</taxon>
        <taxon>Bacillota</taxon>
        <taxon>Bacilli</taxon>
        <taxon>Bacillales</taxon>
        <taxon>Bacillaceae</taxon>
        <taxon>Metabacillus</taxon>
    </lineage>
</organism>
<dbReference type="AlphaFoldDB" id="A0A084H0K7"/>
<protein>
    <submittedName>
        <fullName evidence="1">Uncharacterized protein</fullName>
    </submittedName>
</protein>
<evidence type="ECO:0000313" key="2">
    <source>
        <dbReference type="Proteomes" id="UP000028549"/>
    </source>
</evidence>
<evidence type="ECO:0000313" key="1">
    <source>
        <dbReference type="EMBL" id="KEZ53119.1"/>
    </source>
</evidence>
<dbReference type="EMBL" id="JNVC02000004">
    <property type="protein sequence ID" value="KEZ53119.1"/>
    <property type="molecule type" value="Genomic_DNA"/>
</dbReference>
<reference evidence="1 2" key="1">
    <citation type="journal article" date="2005" name="Int. J. Syst. Evol. Microbiol.">
        <title>Bacillus cibi sp. nov., isolated from jeotgal, a traditional Korean fermented seafood.</title>
        <authorList>
            <person name="Yoon J.H."/>
            <person name="Lee C.H."/>
            <person name="Oh T.K."/>
        </authorList>
    </citation>
    <scope>NUCLEOTIDE SEQUENCE [LARGE SCALE GENOMIC DNA]</scope>
    <source>
        <strain evidence="1 2">DSM 16189</strain>
    </source>
</reference>
<dbReference type="STRING" id="246786.GS18_0209970"/>
<comment type="caution">
    <text evidence="1">The sequence shown here is derived from an EMBL/GenBank/DDBJ whole genome shotgun (WGS) entry which is preliminary data.</text>
</comment>